<dbReference type="KEGG" id="ccin:107264830"/>
<reference evidence="5" key="1">
    <citation type="submission" date="2025-08" db="UniProtKB">
        <authorList>
            <consortium name="RefSeq"/>
        </authorList>
    </citation>
    <scope>IDENTIFICATION</scope>
</reference>
<dbReference type="GO" id="GO:0006450">
    <property type="term" value="P:regulation of translational fidelity"/>
    <property type="evidence" value="ECO:0007669"/>
    <property type="project" value="InterPro"/>
</dbReference>
<dbReference type="Proteomes" id="UP000694920">
    <property type="component" value="Unplaced"/>
</dbReference>
<dbReference type="GO" id="GO:0030956">
    <property type="term" value="C:glutamyl-tRNA(Gln) amidotransferase complex"/>
    <property type="evidence" value="ECO:0007669"/>
    <property type="project" value="UniProtKB-UniRule"/>
</dbReference>
<comment type="function">
    <text evidence="3">Allows the formation of correctly charged Gln-tRNA(Gln) through the transamidation of misacylated Glu-tRNA(Gln) in the mitochondria. The reaction takes place in the presence of glutamine and ATP through an activated gamma-phospho-Glu-tRNA(Gln).</text>
</comment>
<dbReference type="CTD" id="283459"/>
<evidence type="ECO:0000313" key="4">
    <source>
        <dbReference type="Proteomes" id="UP000694920"/>
    </source>
</evidence>
<dbReference type="HAMAP" id="MF_00122">
    <property type="entry name" value="GatC"/>
    <property type="match status" value="1"/>
</dbReference>
<keyword evidence="3" id="KW-0648">Protein biosynthesis</keyword>
<dbReference type="GeneID" id="107264830"/>
<gene>
    <name evidence="5" type="primary">LOC107264830</name>
</gene>
<dbReference type="PANTHER" id="PTHR15004">
    <property type="entry name" value="GLUTAMYL-TRNA(GLN) AMIDOTRANSFERASE SUBUNIT C, MITOCHONDRIAL"/>
    <property type="match status" value="1"/>
</dbReference>
<dbReference type="SUPFAM" id="SSF141000">
    <property type="entry name" value="Glu-tRNAGln amidotransferase C subunit"/>
    <property type="match status" value="1"/>
</dbReference>
<sequence length="140" mass="16213">MDFSRLVRNNQNYKSLKFIVHSKRRQSSVPLSNELKVKDCTGDPKISKKTISLLERISLVDFGNEEGVKRLEAAIRFAKLLKTYHIDESVKPMYSVLEREKLRLREDKVNEGDCREKILKNAAVVDEYYFVAPPGNIPKE</sequence>
<keyword evidence="2 3" id="KW-0496">Mitochondrion</keyword>
<dbReference type="AlphaFoldDB" id="A0AAJ7BLI7"/>
<protein>
    <recommendedName>
        <fullName evidence="3">Glutamyl-tRNA(Gln) amidotransferase subunit C, mitochondrial</fullName>
        <shortName evidence="3">Glu-AdT subunit C</shortName>
        <ecNumber evidence="3">6.3.5.-</ecNumber>
    </recommendedName>
</protein>
<evidence type="ECO:0000256" key="2">
    <source>
        <dbReference type="ARBA" id="ARBA00023128"/>
    </source>
</evidence>
<dbReference type="GO" id="GO:0005739">
    <property type="term" value="C:mitochondrion"/>
    <property type="evidence" value="ECO:0007669"/>
    <property type="project" value="UniProtKB-SubCell"/>
</dbReference>
<name>A0AAJ7BLI7_CEPCN</name>
<accession>A0AAJ7BLI7</accession>
<dbReference type="RefSeq" id="XP_015589003.1">
    <property type="nucleotide sequence ID" value="XM_015733517.2"/>
</dbReference>
<dbReference type="GO" id="GO:0070681">
    <property type="term" value="P:glutaminyl-tRNAGln biosynthesis via transamidation"/>
    <property type="evidence" value="ECO:0007669"/>
    <property type="project" value="UniProtKB-UniRule"/>
</dbReference>
<comment type="catalytic activity">
    <reaction evidence="3">
        <text>L-glutamyl-tRNA(Gln) + L-glutamine + ATP + H2O = L-glutaminyl-tRNA(Gln) + L-glutamate + ADP + phosphate + H(+)</text>
        <dbReference type="Rhea" id="RHEA:17521"/>
        <dbReference type="Rhea" id="RHEA-COMP:9681"/>
        <dbReference type="Rhea" id="RHEA-COMP:9684"/>
        <dbReference type="ChEBI" id="CHEBI:15377"/>
        <dbReference type="ChEBI" id="CHEBI:15378"/>
        <dbReference type="ChEBI" id="CHEBI:29985"/>
        <dbReference type="ChEBI" id="CHEBI:30616"/>
        <dbReference type="ChEBI" id="CHEBI:43474"/>
        <dbReference type="ChEBI" id="CHEBI:58359"/>
        <dbReference type="ChEBI" id="CHEBI:78520"/>
        <dbReference type="ChEBI" id="CHEBI:78521"/>
        <dbReference type="ChEBI" id="CHEBI:456216"/>
    </reaction>
</comment>
<dbReference type="GO" id="GO:0050567">
    <property type="term" value="F:glutaminyl-tRNA synthase (glutamine-hydrolyzing) activity"/>
    <property type="evidence" value="ECO:0007669"/>
    <property type="project" value="UniProtKB-UniRule"/>
</dbReference>
<dbReference type="GO" id="GO:0032543">
    <property type="term" value="P:mitochondrial translation"/>
    <property type="evidence" value="ECO:0007669"/>
    <property type="project" value="UniProtKB-UniRule"/>
</dbReference>
<evidence type="ECO:0000313" key="5">
    <source>
        <dbReference type="RefSeq" id="XP_015589003.1"/>
    </source>
</evidence>
<comment type="subunit">
    <text evidence="3">Subunit of the heterotrimeric GatCAB amidotransferase (AdT) complex, composed of A, B and C subunits.</text>
</comment>
<dbReference type="InterPro" id="IPR036113">
    <property type="entry name" value="Asp/Glu-ADT_sf_sub_c"/>
</dbReference>
<dbReference type="Pfam" id="PF02686">
    <property type="entry name" value="GatC"/>
    <property type="match status" value="1"/>
</dbReference>
<organism evidence="4 5">
    <name type="scientific">Cephus cinctus</name>
    <name type="common">Wheat stem sawfly</name>
    <dbReference type="NCBI Taxonomy" id="211228"/>
    <lineage>
        <taxon>Eukaryota</taxon>
        <taxon>Metazoa</taxon>
        <taxon>Ecdysozoa</taxon>
        <taxon>Arthropoda</taxon>
        <taxon>Hexapoda</taxon>
        <taxon>Insecta</taxon>
        <taxon>Pterygota</taxon>
        <taxon>Neoptera</taxon>
        <taxon>Endopterygota</taxon>
        <taxon>Hymenoptera</taxon>
        <taxon>Cephoidea</taxon>
        <taxon>Cephidae</taxon>
        <taxon>Cephus</taxon>
    </lineage>
</organism>
<dbReference type="InterPro" id="IPR003837">
    <property type="entry name" value="GatC"/>
</dbReference>
<keyword evidence="3" id="KW-0067">ATP-binding</keyword>
<comment type="subcellular location">
    <subcellularLocation>
        <location evidence="3">Mitochondrion</location>
    </subcellularLocation>
</comment>
<dbReference type="EC" id="6.3.5.-" evidence="3"/>
<proteinExistence type="inferred from homology"/>
<keyword evidence="4" id="KW-1185">Reference proteome</keyword>
<comment type="similarity">
    <text evidence="3">Belongs to the GatC family.</text>
</comment>
<keyword evidence="3" id="KW-0436">Ligase</keyword>
<evidence type="ECO:0000256" key="1">
    <source>
        <dbReference type="ARBA" id="ARBA00022741"/>
    </source>
</evidence>
<keyword evidence="1 3" id="KW-0547">Nucleotide-binding</keyword>
<dbReference type="GO" id="GO:0005524">
    <property type="term" value="F:ATP binding"/>
    <property type="evidence" value="ECO:0007669"/>
    <property type="project" value="UniProtKB-KW"/>
</dbReference>
<dbReference type="PANTHER" id="PTHR15004:SF0">
    <property type="entry name" value="GLUTAMYL-TRNA(GLN) AMIDOTRANSFERASE SUBUNIT C, MITOCHONDRIAL"/>
    <property type="match status" value="1"/>
</dbReference>
<evidence type="ECO:0000256" key="3">
    <source>
        <dbReference type="HAMAP-Rule" id="MF_03149"/>
    </source>
</evidence>